<accession>A0ABY5LAX0</accession>
<evidence type="ECO:0000313" key="2">
    <source>
        <dbReference type="EMBL" id="UUL82939.1"/>
    </source>
</evidence>
<protein>
    <recommendedName>
        <fullName evidence="4">Permease</fullName>
    </recommendedName>
</protein>
<evidence type="ECO:0000313" key="3">
    <source>
        <dbReference type="Proteomes" id="UP001058533"/>
    </source>
</evidence>
<gene>
    <name evidence="2" type="ORF">NMP03_01475</name>
</gene>
<keyword evidence="1" id="KW-0472">Membrane</keyword>
<feature type="transmembrane region" description="Helical" evidence="1">
    <location>
        <begin position="178"/>
        <end position="198"/>
    </location>
</feature>
<feature type="transmembrane region" description="Helical" evidence="1">
    <location>
        <begin position="87"/>
        <end position="106"/>
    </location>
</feature>
<feature type="transmembrane region" description="Helical" evidence="1">
    <location>
        <begin position="53"/>
        <end position="75"/>
    </location>
</feature>
<keyword evidence="3" id="KW-1185">Reference proteome</keyword>
<proteinExistence type="predicted"/>
<feature type="transmembrane region" description="Helical" evidence="1">
    <location>
        <begin position="21"/>
        <end position="41"/>
    </location>
</feature>
<dbReference type="Proteomes" id="UP001058533">
    <property type="component" value="Chromosome"/>
</dbReference>
<keyword evidence="1" id="KW-1133">Transmembrane helix</keyword>
<organism evidence="2 3">
    <name type="scientific">Sphingomonas qomolangmaensis</name>
    <dbReference type="NCBI Taxonomy" id="2918765"/>
    <lineage>
        <taxon>Bacteria</taxon>
        <taxon>Pseudomonadati</taxon>
        <taxon>Pseudomonadota</taxon>
        <taxon>Alphaproteobacteria</taxon>
        <taxon>Sphingomonadales</taxon>
        <taxon>Sphingomonadaceae</taxon>
        <taxon>Sphingomonas</taxon>
    </lineage>
</organism>
<feature type="transmembrane region" description="Helical" evidence="1">
    <location>
        <begin position="145"/>
        <end position="166"/>
    </location>
</feature>
<keyword evidence="1" id="KW-0812">Transmembrane</keyword>
<reference evidence="2" key="1">
    <citation type="submission" date="2022-07" db="EMBL/GenBank/DDBJ databases">
        <title>Sphingomonas sp. nov., a novel bacterium isolated from the north slope of the Mount Everest.</title>
        <authorList>
            <person name="Cui X."/>
            <person name="Liu Y."/>
        </authorList>
    </citation>
    <scope>NUCLEOTIDE SEQUENCE</scope>
    <source>
        <strain evidence="2">S5-59</strain>
    </source>
</reference>
<name>A0ABY5LAX0_9SPHN</name>
<dbReference type="RefSeq" id="WP_256506781.1">
    <property type="nucleotide sequence ID" value="NZ_CP101740.1"/>
</dbReference>
<dbReference type="EMBL" id="CP101740">
    <property type="protein sequence ID" value="UUL82939.1"/>
    <property type="molecule type" value="Genomic_DNA"/>
</dbReference>
<evidence type="ECO:0000256" key="1">
    <source>
        <dbReference type="SAM" id="Phobius"/>
    </source>
</evidence>
<evidence type="ECO:0008006" key="4">
    <source>
        <dbReference type="Google" id="ProtNLM"/>
    </source>
</evidence>
<sequence>MKEIAMSYQHSIAPAAAHYRFTMLAVIAMLLVWATAVVVAAQSGFLATLYQPLIGGIVALTIIVPTLLYFASSAMRGLMDAVGHRRIIQFHIWRIPAALLFFWYGAQGQLPPLFWVLAGVGDLIAGLFALFAVTRPEDPGRYLRFHLFGFADFVVAVGTGLTFTLLEDVRMQPVAALPMALIPLFGVGISGATHLMAFDMLRRGAGFRIASRSAAADGSASPTTDARPAEL</sequence>
<feature type="transmembrane region" description="Helical" evidence="1">
    <location>
        <begin position="112"/>
        <end position="133"/>
    </location>
</feature>